<dbReference type="AlphaFoldDB" id="A0A812MZ47"/>
<keyword evidence="3" id="KW-1185">Reference proteome</keyword>
<evidence type="ECO:0000313" key="2">
    <source>
        <dbReference type="EMBL" id="CAE7293617.1"/>
    </source>
</evidence>
<comment type="caution">
    <text evidence="2">The sequence shown here is derived from an EMBL/GenBank/DDBJ whole genome shotgun (WGS) entry which is preliminary data.</text>
</comment>
<evidence type="ECO:0000256" key="1">
    <source>
        <dbReference type="SAM" id="MobiDB-lite"/>
    </source>
</evidence>
<reference evidence="2" key="1">
    <citation type="submission" date="2021-02" db="EMBL/GenBank/DDBJ databases">
        <authorList>
            <person name="Dougan E. K."/>
            <person name="Rhodes N."/>
            <person name="Thang M."/>
            <person name="Chan C."/>
        </authorList>
    </citation>
    <scope>NUCLEOTIDE SEQUENCE</scope>
</reference>
<name>A0A812MZ47_9DINO</name>
<feature type="region of interest" description="Disordered" evidence="1">
    <location>
        <begin position="28"/>
        <end position="85"/>
    </location>
</feature>
<sequence length="99" mass="10561">MRTTALFERSETGWRFLHRGRALPSIFPSASSTPTASSLLGNASSTSAHTPSGRRPRRSVSSSGSLPTTTRRSAKPERSIARFGSAPHLGREAVLGLKV</sequence>
<proteinExistence type="predicted"/>
<evidence type="ECO:0000313" key="3">
    <source>
        <dbReference type="Proteomes" id="UP000604046"/>
    </source>
</evidence>
<gene>
    <name evidence="2" type="ORF">SNAT2548_LOCUS15464</name>
</gene>
<feature type="compositionally biased region" description="Low complexity" evidence="1">
    <location>
        <begin position="59"/>
        <end position="70"/>
    </location>
</feature>
<dbReference type="EMBL" id="CAJNDS010001990">
    <property type="protein sequence ID" value="CAE7293617.1"/>
    <property type="molecule type" value="Genomic_DNA"/>
</dbReference>
<organism evidence="2 3">
    <name type="scientific">Symbiodinium natans</name>
    <dbReference type="NCBI Taxonomy" id="878477"/>
    <lineage>
        <taxon>Eukaryota</taxon>
        <taxon>Sar</taxon>
        <taxon>Alveolata</taxon>
        <taxon>Dinophyceae</taxon>
        <taxon>Suessiales</taxon>
        <taxon>Symbiodiniaceae</taxon>
        <taxon>Symbiodinium</taxon>
    </lineage>
</organism>
<feature type="compositionally biased region" description="Low complexity" evidence="1">
    <location>
        <begin position="28"/>
        <end position="40"/>
    </location>
</feature>
<dbReference type="Proteomes" id="UP000604046">
    <property type="component" value="Unassembled WGS sequence"/>
</dbReference>
<accession>A0A812MZ47</accession>
<protein>
    <submittedName>
        <fullName evidence="2">Uncharacterized protein</fullName>
    </submittedName>
</protein>